<evidence type="ECO:0000256" key="7">
    <source>
        <dbReference type="ARBA" id="ARBA00022801"/>
    </source>
</evidence>
<dbReference type="PANTHER" id="PTHR11705:SF83">
    <property type="entry name" value="INACTIVE METALLOCARBOXYPEPTIDASE ECM14"/>
    <property type="match status" value="1"/>
</dbReference>
<keyword evidence="5" id="KW-0645">Protease</keyword>
<organism evidence="12 13">
    <name type="scientific">Pseudalkalibacillus berkeleyi</name>
    <dbReference type="NCBI Taxonomy" id="1069813"/>
    <lineage>
        <taxon>Bacteria</taxon>
        <taxon>Bacillati</taxon>
        <taxon>Bacillota</taxon>
        <taxon>Bacilli</taxon>
        <taxon>Bacillales</taxon>
        <taxon>Fictibacillaceae</taxon>
        <taxon>Pseudalkalibacillus</taxon>
    </lineage>
</organism>
<evidence type="ECO:0000256" key="9">
    <source>
        <dbReference type="ARBA" id="ARBA00023180"/>
    </source>
</evidence>
<keyword evidence="4" id="KW-0964">Secreted</keyword>
<evidence type="ECO:0000256" key="2">
    <source>
        <dbReference type="ARBA" id="ARBA00004613"/>
    </source>
</evidence>
<dbReference type="SMART" id="SM00631">
    <property type="entry name" value="Zn_pept"/>
    <property type="match status" value="1"/>
</dbReference>
<reference evidence="12 13" key="1">
    <citation type="submission" date="2022-01" db="EMBL/GenBank/DDBJ databases">
        <title>Alkalihalobacillus sp. EGI L200015, a novel bacterium isolated from a salt lake sediment.</title>
        <authorList>
            <person name="Gao L."/>
            <person name="Fang B.-Z."/>
            <person name="Li W.-J."/>
        </authorList>
    </citation>
    <scope>NUCLEOTIDE SEQUENCE [LARGE SCALE GENOMIC DNA]</scope>
    <source>
        <strain evidence="12 13">KCTC 12718</strain>
    </source>
</reference>
<evidence type="ECO:0000259" key="11">
    <source>
        <dbReference type="PROSITE" id="PS52035"/>
    </source>
</evidence>
<dbReference type="Gene3D" id="3.40.630.10">
    <property type="entry name" value="Zn peptidases"/>
    <property type="match status" value="1"/>
</dbReference>
<evidence type="ECO:0000256" key="1">
    <source>
        <dbReference type="ARBA" id="ARBA00001947"/>
    </source>
</evidence>
<evidence type="ECO:0000256" key="5">
    <source>
        <dbReference type="ARBA" id="ARBA00022670"/>
    </source>
</evidence>
<comment type="cofactor">
    <cofactor evidence="1">
        <name>Zn(2+)</name>
        <dbReference type="ChEBI" id="CHEBI:29105"/>
    </cofactor>
</comment>
<name>A0ABS9H0D1_9BACL</name>
<evidence type="ECO:0000256" key="10">
    <source>
        <dbReference type="PROSITE-ProRule" id="PRU01379"/>
    </source>
</evidence>
<proteinExistence type="inferred from homology"/>
<sequence length="549" mass="62281">MQNKKLILILVALLIVTPFLGDSGSAEEMPYFGKEYAQPDQVMDLYPEPNVNFETPAFLKEDKSFTTQEEMESFIQKLDDESDRLKVKNIGQSIEGRNIPALFYFKKDRKQHRKPTVWLQGQIHGNEPAGGESALVMAKMLTEPFGDKVLDKVNVIIIPRVNPDGAYAFERRMANGLDGNRDHIKYDLPEIQAIHTLYNQYDPEVTIDAHEYSVGNEVFSDLGEEGYLKYHDLLILSGKNLNIPEKIRNKSNELFVENAQNQLSEAGFSNSHYYVTGREEEHVVIKEGGTASRIGRNGYGLTPSFSFLVESRGIGIGRENYKRRVAAQVETHKELIQTTADKAKEIKKLVWTERAKLVRKGLRANDQDQIVIEDTRVGLSNQTLEVVDVQEGRTKDIPVKYFSSSKAEPTLTRDRPTAYLIKPDQKQVVHKLKNSGLEIFRLPRDIRLPVESYTVTEKEDGGTYESHPLTDVKTEVTDKNVPFEKGTYVVMTAQHNANLASVALEPESDDSYVTFNFIQSEIGEELPIYRFVKGIDSRQQIKSIMKNGK</sequence>
<dbReference type="SUPFAM" id="SSF53187">
    <property type="entry name" value="Zn-dependent exopeptidases"/>
    <property type="match status" value="1"/>
</dbReference>
<keyword evidence="8" id="KW-0843">Virulence</keyword>
<comment type="caution">
    <text evidence="12">The sequence shown here is derived from an EMBL/GenBank/DDBJ whole genome shotgun (WGS) entry which is preliminary data.</text>
</comment>
<dbReference type="InterPro" id="IPR000834">
    <property type="entry name" value="Peptidase_M14"/>
</dbReference>
<comment type="similarity">
    <text evidence="3 10">Belongs to the peptidase M14 family.</text>
</comment>
<feature type="domain" description="Peptidase M14" evidence="11">
    <location>
        <begin position="64"/>
        <end position="343"/>
    </location>
</feature>
<evidence type="ECO:0000256" key="6">
    <source>
        <dbReference type="ARBA" id="ARBA00022729"/>
    </source>
</evidence>
<keyword evidence="13" id="KW-1185">Reference proteome</keyword>
<protein>
    <submittedName>
        <fullName evidence="12">M14 family metallocarboxypeptidase</fullName>
    </submittedName>
</protein>
<accession>A0ABS9H0D1</accession>
<evidence type="ECO:0000313" key="13">
    <source>
        <dbReference type="Proteomes" id="UP001649381"/>
    </source>
</evidence>
<keyword evidence="7" id="KW-0378">Hydrolase</keyword>
<dbReference type="PROSITE" id="PS52035">
    <property type="entry name" value="PEPTIDASE_M14"/>
    <property type="match status" value="1"/>
</dbReference>
<keyword evidence="6" id="KW-0732">Signal</keyword>
<feature type="active site" description="Proton donor/acceptor" evidence="10">
    <location>
        <position position="310"/>
    </location>
</feature>
<dbReference type="Pfam" id="PF00246">
    <property type="entry name" value="Peptidase_M14"/>
    <property type="match status" value="1"/>
</dbReference>
<evidence type="ECO:0000256" key="3">
    <source>
        <dbReference type="ARBA" id="ARBA00005988"/>
    </source>
</evidence>
<gene>
    <name evidence="12" type="ORF">L2716_11970</name>
</gene>
<dbReference type="Proteomes" id="UP001649381">
    <property type="component" value="Unassembled WGS sequence"/>
</dbReference>
<evidence type="ECO:0000256" key="4">
    <source>
        <dbReference type="ARBA" id="ARBA00022525"/>
    </source>
</evidence>
<dbReference type="EMBL" id="JAKIJS010000001">
    <property type="protein sequence ID" value="MCF6138447.1"/>
    <property type="molecule type" value="Genomic_DNA"/>
</dbReference>
<comment type="subcellular location">
    <subcellularLocation>
        <location evidence="2">Secreted</location>
    </subcellularLocation>
</comment>
<dbReference type="RefSeq" id="WP_236335043.1">
    <property type="nucleotide sequence ID" value="NZ_JAKIJS010000001.1"/>
</dbReference>
<dbReference type="CDD" id="cd06242">
    <property type="entry name" value="M14-like"/>
    <property type="match status" value="1"/>
</dbReference>
<keyword evidence="9" id="KW-0325">Glycoprotein</keyword>
<dbReference type="PANTHER" id="PTHR11705">
    <property type="entry name" value="PROTEASE FAMILY M14 CARBOXYPEPTIDASE A,B"/>
    <property type="match status" value="1"/>
</dbReference>
<evidence type="ECO:0000313" key="12">
    <source>
        <dbReference type="EMBL" id="MCF6138447.1"/>
    </source>
</evidence>
<evidence type="ECO:0000256" key="8">
    <source>
        <dbReference type="ARBA" id="ARBA00023026"/>
    </source>
</evidence>